<proteinExistence type="inferred from homology"/>
<dbReference type="InterPro" id="IPR020084">
    <property type="entry name" value="NUDIX_hydrolase_CS"/>
</dbReference>
<dbReference type="Gene3D" id="3.90.79.10">
    <property type="entry name" value="Nucleoside Triphosphate Pyrophosphohydrolase"/>
    <property type="match status" value="1"/>
</dbReference>
<evidence type="ECO:0000313" key="6">
    <source>
        <dbReference type="EMBL" id="EFH82120.1"/>
    </source>
</evidence>
<dbReference type="InterPro" id="IPR000086">
    <property type="entry name" value="NUDIX_hydrolase_dom"/>
</dbReference>
<dbReference type="PANTHER" id="PTHR43222:SF2">
    <property type="entry name" value="NUDIX HYDROLASE 23, CHLOROPLASTIC"/>
    <property type="match status" value="1"/>
</dbReference>
<dbReference type="AlphaFoldDB" id="D6TZY0"/>
<evidence type="ECO:0000256" key="2">
    <source>
        <dbReference type="ARBA" id="ARBA00022801"/>
    </source>
</evidence>
<dbReference type="eggNOG" id="COG1051">
    <property type="taxonomic scope" value="Bacteria"/>
</dbReference>
<comment type="caution">
    <text evidence="6">The sequence shown here is derived from an EMBL/GenBank/DDBJ whole genome shotgun (WGS) entry which is preliminary data.</text>
</comment>
<feature type="domain" description="Nudix hydrolase" evidence="5">
    <location>
        <begin position="38"/>
        <end position="167"/>
    </location>
</feature>
<dbReference type="InParanoid" id="D6TZY0"/>
<name>D6TZY0_KTERA</name>
<evidence type="ECO:0000259" key="5">
    <source>
        <dbReference type="PROSITE" id="PS51462"/>
    </source>
</evidence>
<accession>D6TZY0</accession>
<dbReference type="PROSITE" id="PS00893">
    <property type="entry name" value="NUDIX_BOX"/>
    <property type="match status" value="1"/>
</dbReference>
<dbReference type="RefSeq" id="WP_007919974.1">
    <property type="nucleotide sequence ID" value="NZ_ADVG01000004.1"/>
</dbReference>
<dbReference type="STRING" id="485913.Krac_2902"/>
<dbReference type="InterPro" id="IPR015797">
    <property type="entry name" value="NUDIX_hydrolase-like_dom_sf"/>
</dbReference>
<comment type="cofactor">
    <cofactor evidence="1">
        <name>Mg(2+)</name>
        <dbReference type="ChEBI" id="CHEBI:18420"/>
    </cofactor>
</comment>
<keyword evidence="7" id="KW-1185">Reference proteome</keyword>
<dbReference type="EMBL" id="ADVG01000004">
    <property type="protein sequence ID" value="EFH82120.1"/>
    <property type="molecule type" value="Genomic_DNA"/>
</dbReference>
<dbReference type="PRINTS" id="PR00502">
    <property type="entry name" value="NUDIXFAMILY"/>
</dbReference>
<evidence type="ECO:0000256" key="3">
    <source>
        <dbReference type="ARBA" id="ARBA00022842"/>
    </source>
</evidence>
<evidence type="ECO:0000313" key="7">
    <source>
        <dbReference type="Proteomes" id="UP000004508"/>
    </source>
</evidence>
<protein>
    <submittedName>
        <fullName evidence="6">NUDIX hydrolase</fullName>
    </submittedName>
</protein>
<gene>
    <name evidence="6" type="ORF">Krac_2902</name>
</gene>
<reference evidence="6 7" key="1">
    <citation type="journal article" date="2011" name="Stand. Genomic Sci.">
        <title>Non-contiguous finished genome sequence and contextual data of the filamentous soil bacterium Ktedonobacter racemifer type strain (SOSP1-21).</title>
        <authorList>
            <person name="Chang Y.J."/>
            <person name="Land M."/>
            <person name="Hauser L."/>
            <person name="Chertkov O."/>
            <person name="Del Rio T.G."/>
            <person name="Nolan M."/>
            <person name="Copeland A."/>
            <person name="Tice H."/>
            <person name="Cheng J.F."/>
            <person name="Lucas S."/>
            <person name="Han C."/>
            <person name="Goodwin L."/>
            <person name="Pitluck S."/>
            <person name="Ivanova N."/>
            <person name="Ovchinikova G."/>
            <person name="Pati A."/>
            <person name="Chen A."/>
            <person name="Palaniappan K."/>
            <person name="Mavromatis K."/>
            <person name="Liolios K."/>
            <person name="Brettin T."/>
            <person name="Fiebig A."/>
            <person name="Rohde M."/>
            <person name="Abt B."/>
            <person name="Goker M."/>
            <person name="Detter J.C."/>
            <person name="Woyke T."/>
            <person name="Bristow J."/>
            <person name="Eisen J.A."/>
            <person name="Markowitz V."/>
            <person name="Hugenholtz P."/>
            <person name="Kyrpides N.C."/>
            <person name="Klenk H.P."/>
            <person name="Lapidus A."/>
        </authorList>
    </citation>
    <scope>NUCLEOTIDE SEQUENCE [LARGE SCALE GENOMIC DNA]</scope>
    <source>
        <strain evidence="7">DSM 44963</strain>
    </source>
</reference>
<evidence type="ECO:0000256" key="1">
    <source>
        <dbReference type="ARBA" id="ARBA00001946"/>
    </source>
</evidence>
<comment type="similarity">
    <text evidence="4">Belongs to the Nudix hydrolase family.</text>
</comment>
<dbReference type="Proteomes" id="UP000004508">
    <property type="component" value="Unassembled WGS sequence"/>
</dbReference>
<organism evidence="6 7">
    <name type="scientific">Ktedonobacter racemifer DSM 44963</name>
    <dbReference type="NCBI Taxonomy" id="485913"/>
    <lineage>
        <taxon>Bacteria</taxon>
        <taxon>Bacillati</taxon>
        <taxon>Chloroflexota</taxon>
        <taxon>Ktedonobacteria</taxon>
        <taxon>Ktedonobacterales</taxon>
        <taxon>Ktedonobacteraceae</taxon>
        <taxon>Ktedonobacter</taxon>
    </lineage>
</organism>
<dbReference type="OrthoDB" id="9800077at2"/>
<dbReference type="GO" id="GO:0016787">
    <property type="term" value="F:hydrolase activity"/>
    <property type="evidence" value="ECO:0007669"/>
    <property type="project" value="UniProtKB-KW"/>
</dbReference>
<dbReference type="PROSITE" id="PS51462">
    <property type="entry name" value="NUDIX"/>
    <property type="match status" value="1"/>
</dbReference>
<dbReference type="PANTHER" id="PTHR43222">
    <property type="entry name" value="NUDIX HYDROLASE 23"/>
    <property type="match status" value="1"/>
</dbReference>
<dbReference type="SUPFAM" id="SSF55811">
    <property type="entry name" value="Nudix"/>
    <property type="match status" value="1"/>
</dbReference>
<sequence length="168" mass="19123">MPHLTFTYCPLCATALIEKEIHTIRRLFCPGCQYIHYPQPKLVALVVIEHEEKLLLLKRNIEPARGLWNFCGGYIELGETVQEAVIREAKEEANIDIQLDRLIGIYGGEEGSNVVAAFHAQLLSDQVSHLAVQPEEASELAFFAWEELPTLAFPVHYQILRDWKAIKL</sequence>
<keyword evidence="2 4" id="KW-0378">Hydrolase</keyword>
<keyword evidence="3" id="KW-0460">Magnesium</keyword>
<evidence type="ECO:0000256" key="4">
    <source>
        <dbReference type="RuleBase" id="RU003476"/>
    </source>
</evidence>
<dbReference type="InterPro" id="IPR020476">
    <property type="entry name" value="Nudix_hydrolase"/>
</dbReference>
<dbReference type="Pfam" id="PF00293">
    <property type="entry name" value="NUDIX"/>
    <property type="match status" value="1"/>
</dbReference>